<dbReference type="AlphaFoldDB" id="A0AA88NP05"/>
<accession>A0AA88NP05</accession>
<organism evidence="1 2">
    <name type="scientific">Tachysurus vachellii</name>
    <name type="common">Darkbarbel catfish</name>
    <name type="synonym">Pelteobagrus vachellii</name>
    <dbReference type="NCBI Taxonomy" id="175792"/>
    <lineage>
        <taxon>Eukaryota</taxon>
        <taxon>Metazoa</taxon>
        <taxon>Chordata</taxon>
        <taxon>Craniata</taxon>
        <taxon>Vertebrata</taxon>
        <taxon>Euteleostomi</taxon>
        <taxon>Actinopterygii</taxon>
        <taxon>Neopterygii</taxon>
        <taxon>Teleostei</taxon>
        <taxon>Ostariophysi</taxon>
        <taxon>Siluriformes</taxon>
        <taxon>Bagridae</taxon>
        <taxon>Tachysurus</taxon>
    </lineage>
</organism>
<dbReference type="Proteomes" id="UP001187315">
    <property type="component" value="Unassembled WGS sequence"/>
</dbReference>
<proteinExistence type="predicted"/>
<gene>
    <name evidence="1" type="ORF">Q7C36_002887</name>
</gene>
<protein>
    <submittedName>
        <fullName evidence="1">Uncharacterized protein</fullName>
    </submittedName>
</protein>
<evidence type="ECO:0000313" key="1">
    <source>
        <dbReference type="EMBL" id="KAK2863733.1"/>
    </source>
</evidence>
<reference evidence="1" key="1">
    <citation type="submission" date="2023-08" db="EMBL/GenBank/DDBJ databases">
        <title>Pelteobagrus vachellii genome.</title>
        <authorList>
            <person name="Liu H."/>
        </authorList>
    </citation>
    <scope>NUCLEOTIDE SEQUENCE</scope>
    <source>
        <strain evidence="1">PRFRI_2022a</strain>
        <tissue evidence="1">Muscle</tissue>
    </source>
</reference>
<name>A0AA88NP05_TACVA</name>
<keyword evidence="2" id="KW-1185">Reference proteome</keyword>
<sequence length="96" mass="10812">MSHNLRPSCYYSPDLYADGHSTPEIHSNPQSSTTMLSSGWHALQCMQSSQETEIGLDRNLLPLKDLSKHTGSYTLDVQECLENHAWTVYKLLGEES</sequence>
<comment type="caution">
    <text evidence="1">The sequence shown here is derived from an EMBL/GenBank/DDBJ whole genome shotgun (WGS) entry which is preliminary data.</text>
</comment>
<dbReference type="EMBL" id="JAVHJS010000003">
    <property type="protein sequence ID" value="KAK2863733.1"/>
    <property type="molecule type" value="Genomic_DNA"/>
</dbReference>
<evidence type="ECO:0000313" key="2">
    <source>
        <dbReference type="Proteomes" id="UP001187315"/>
    </source>
</evidence>